<name>A0A6L6XW91_9ACTN</name>
<organism evidence="2 3">
    <name type="scientific">Nocardioides agri</name>
    <dbReference type="NCBI Taxonomy" id="2682843"/>
    <lineage>
        <taxon>Bacteria</taxon>
        <taxon>Bacillati</taxon>
        <taxon>Actinomycetota</taxon>
        <taxon>Actinomycetes</taxon>
        <taxon>Propionibacteriales</taxon>
        <taxon>Nocardioidaceae</taxon>
        <taxon>Nocardioides</taxon>
    </lineage>
</organism>
<evidence type="ECO:0000313" key="2">
    <source>
        <dbReference type="EMBL" id="MVQ51328.1"/>
    </source>
</evidence>
<feature type="compositionally biased region" description="Polar residues" evidence="1">
    <location>
        <begin position="52"/>
        <end position="65"/>
    </location>
</feature>
<gene>
    <name evidence="2" type="ORF">GON03_19280</name>
</gene>
<reference evidence="2 3" key="1">
    <citation type="submission" date="2019-12" db="EMBL/GenBank/DDBJ databases">
        <authorList>
            <person name="Huq M.A."/>
        </authorList>
    </citation>
    <scope>NUCLEOTIDE SEQUENCE [LARGE SCALE GENOMIC DNA]</scope>
    <source>
        <strain evidence="2 3">MAH-18</strain>
    </source>
</reference>
<accession>A0A6L6XW91</accession>
<protein>
    <recommendedName>
        <fullName evidence="4">Lipoprotein</fullName>
    </recommendedName>
</protein>
<dbReference type="RefSeq" id="WP_157346148.1">
    <property type="nucleotide sequence ID" value="NZ_WSEK01000005.1"/>
</dbReference>
<evidence type="ECO:0000256" key="1">
    <source>
        <dbReference type="SAM" id="MobiDB-lite"/>
    </source>
</evidence>
<evidence type="ECO:0000313" key="3">
    <source>
        <dbReference type="Proteomes" id="UP000473525"/>
    </source>
</evidence>
<proteinExistence type="predicted"/>
<dbReference type="Proteomes" id="UP000473525">
    <property type="component" value="Unassembled WGS sequence"/>
</dbReference>
<evidence type="ECO:0008006" key="4">
    <source>
        <dbReference type="Google" id="ProtNLM"/>
    </source>
</evidence>
<comment type="caution">
    <text evidence="2">The sequence shown here is derived from an EMBL/GenBank/DDBJ whole genome shotgun (WGS) entry which is preliminary data.</text>
</comment>
<dbReference type="PROSITE" id="PS51257">
    <property type="entry name" value="PROKAR_LIPOPROTEIN"/>
    <property type="match status" value="1"/>
</dbReference>
<keyword evidence="3" id="KW-1185">Reference proteome</keyword>
<dbReference type="AlphaFoldDB" id="A0A6L6XW91"/>
<feature type="region of interest" description="Disordered" evidence="1">
    <location>
        <begin position="48"/>
        <end position="70"/>
    </location>
</feature>
<sequence>MKLATIALTPVLAVLAVGCSSGGEDDGGGEYGAKDVCQQFVEDRLKSPGTADFSSEVASENSDGSWTVRGDVDSENGFGALLRNSYECTVRYQPSTERWKLEDMQTTEN</sequence>
<dbReference type="EMBL" id="WSEK01000005">
    <property type="protein sequence ID" value="MVQ51328.1"/>
    <property type="molecule type" value="Genomic_DNA"/>
</dbReference>